<dbReference type="InterPro" id="IPR013022">
    <property type="entry name" value="Xyl_isomerase-like_TIM-brl"/>
</dbReference>
<evidence type="ECO:0000259" key="2">
    <source>
        <dbReference type="Pfam" id="PF01261"/>
    </source>
</evidence>
<organism evidence="3 4">
    <name type="scientific">Paenibacillus chungangensis</name>
    <dbReference type="NCBI Taxonomy" id="696535"/>
    <lineage>
        <taxon>Bacteria</taxon>
        <taxon>Bacillati</taxon>
        <taxon>Bacillota</taxon>
        <taxon>Bacilli</taxon>
        <taxon>Bacillales</taxon>
        <taxon>Paenibacillaceae</taxon>
        <taxon>Paenibacillus</taxon>
    </lineage>
</organism>
<dbReference type="EMBL" id="JBHTJZ010000022">
    <property type="protein sequence ID" value="MFD0960540.1"/>
    <property type="molecule type" value="Genomic_DNA"/>
</dbReference>
<dbReference type="PANTHER" id="PTHR43489:SF7">
    <property type="entry name" value="3-DEHYDRO-D-GULOSIDE 4-EPIMERASE-RELATED"/>
    <property type="match status" value="1"/>
</dbReference>
<dbReference type="InterPro" id="IPR050417">
    <property type="entry name" value="Sugar_Epim/Isomerase"/>
</dbReference>
<protein>
    <submittedName>
        <fullName evidence="3">Sugar phosphate isomerase/epimerase family protein</fullName>
    </submittedName>
</protein>
<dbReference type="Gene3D" id="3.20.20.150">
    <property type="entry name" value="Divalent-metal-dependent TIM barrel enzymes"/>
    <property type="match status" value="1"/>
</dbReference>
<dbReference type="PANTHER" id="PTHR43489">
    <property type="entry name" value="ISOMERASE"/>
    <property type="match status" value="1"/>
</dbReference>
<proteinExistence type="predicted"/>
<dbReference type="Proteomes" id="UP001596989">
    <property type="component" value="Unassembled WGS sequence"/>
</dbReference>
<dbReference type="Pfam" id="PF01261">
    <property type="entry name" value="AP_endonuc_2"/>
    <property type="match status" value="1"/>
</dbReference>
<name>A0ABW3HSS7_9BACL</name>
<dbReference type="GO" id="GO:0016853">
    <property type="term" value="F:isomerase activity"/>
    <property type="evidence" value="ECO:0007669"/>
    <property type="project" value="UniProtKB-KW"/>
</dbReference>
<reference evidence="4" key="1">
    <citation type="journal article" date="2019" name="Int. J. Syst. Evol. Microbiol.">
        <title>The Global Catalogue of Microorganisms (GCM) 10K type strain sequencing project: providing services to taxonomists for standard genome sequencing and annotation.</title>
        <authorList>
            <consortium name="The Broad Institute Genomics Platform"/>
            <consortium name="The Broad Institute Genome Sequencing Center for Infectious Disease"/>
            <person name="Wu L."/>
            <person name="Ma J."/>
        </authorList>
    </citation>
    <scope>NUCLEOTIDE SEQUENCE [LARGE SCALE GENOMIC DNA]</scope>
    <source>
        <strain evidence="4">CCUG 59129</strain>
    </source>
</reference>
<keyword evidence="4" id="KW-1185">Reference proteome</keyword>
<gene>
    <name evidence="3" type="ORF">ACFQ2I_14200</name>
</gene>
<evidence type="ECO:0000313" key="4">
    <source>
        <dbReference type="Proteomes" id="UP001596989"/>
    </source>
</evidence>
<evidence type="ECO:0000313" key="3">
    <source>
        <dbReference type="EMBL" id="MFD0960540.1"/>
    </source>
</evidence>
<comment type="caution">
    <text evidence="3">The sequence shown here is derived from an EMBL/GenBank/DDBJ whole genome shotgun (WGS) entry which is preliminary data.</text>
</comment>
<accession>A0ABW3HSS7</accession>
<dbReference type="InterPro" id="IPR036237">
    <property type="entry name" value="Xyl_isomerase-like_sf"/>
</dbReference>
<evidence type="ECO:0000256" key="1">
    <source>
        <dbReference type="ARBA" id="ARBA00023235"/>
    </source>
</evidence>
<keyword evidence="1 3" id="KW-0413">Isomerase</keyword>
<dbReference type="RefSeq" id="WP_377565079.1">
    <property type="nucleotide sequence ID" value="NZ_JBHTJZ010000022.1"/>
</dbReference>
<sequence length="282" mass="30878">MKKGINIWSFREGKTIQQCIELAEKAGFEGIELSLNASGELGLDATDKEINAVRAMIDESGIALTSLATGLYWDYPMTSDDATTRAKAVDVCKKQIEVAQGLGVDAILVIPGAVGVDFIPGAAVIDYERAYDRALEAIGSLVPHAESAGVSIAIENVWNKFLLSPLEMRSFIDAHQSDRVGAYFDVGNVLYSGYPEHWVRILGERIKRVHFKDYRREAGGLHGFVDLLAGDVDYPAVVAALKEIGYDNYVTAEMIPSYKTYTDQIIYNTSGAMDAILGRTER</sequence>
<dbReference type="SUPFAM" id="SSF51658">
    <property type="entry name" value="Xylose isomerase-like"/>
    <property type="match status" value="1"/>
</dbReference>
<feature type="domain" description="Xylose isomerase-like TIM barrel" evidence="2">
    <location>
        <begin position="20"/>
        <end position="255"/>
    </location>
</feature>